<name>A0A4U6U318_SETVI</name>
<dbReference type="EMBL" id="CM016558">
    <property type="protein sequence ID" value="TKW07719.1"/>
    <property type="molecule type" value="Genomic_DNA"/>
</dbReference>
<accession>A0A4U6U318</accession>
<evidence type="ECO:0000256" key="1">
    <source>
        <dbReference type="SAM" id="MobiDB-lite"/>
    </source>
</evidence>
<dbReference type="Proteomes" id="UP000298652">
    <property type="component" value="Chromosome 7"/>
</dbReference>
<gene>
    <name evidence="2" type="ORF">SEVIR_7G325650v2</name>
</gene>
<keyword evidence="3" id="KW-1185">Reference proteome</keyword>
<evidence type="ECO:0000313" key="2">
    <source>
        <dbReference type="EMBL" id="TKW07719.1"/>
    </source>
</evidence>
<proteinExistence type="predicted"/>
<evidence type="ECO:0000313" key="3">
    <source>
        <dbReference type="Proteomes" id="UP000298652"/>
    </source>
</evidence>
<dbReference type="Gramene" id="TKW07719">
    <property type="protein sequence ID" value="TKW07719"/>
    <property type="gene ID" value="SEVIR_7G325650v2"/>
</dbReference>
<dbReference type="AlphaFoldDB" id="A0A4U6U318"/>
<feature type="region of interest" description="Disordered" evidence="1">
    <location>
        <begin position="1"/>
        <end position="55"/>
    </location>
</feature>
<sequence>MEFSKPRAEEGGGRRPHHCVHERPLASIKTTRGRGLPDVDSWGSDGSSPACPQDRARFCTSGGRWSRQGSSRQHRWLLRVYVQRHRPAAALVCPSDWCARGQQRTLGRPPPPRSKAVQ</sequence>
<organism evidence="2 3">
    <name type="scientific">Setaria viridis</name>
    <name type="common">Green bristlegrass</name>
    <name type="synonym">Setaria italica subsp. viridis</name>
    <dbReference type="NCBI Taxonomy" id="4556"/>
    <lineage>
        <taxon>Eukaryota</taxon>
        <taxon>Viridiplantae</taxon>
        <taxon>Streptophyta</taxon>
        <taxon>Embryophyta</taxon>
        <taxon>Tracheophyta</taxon>
        <taxon>Spermatophyta</taxon>
        <taxon>Magnoliopsida</taxon>
        <taxon>Liliopsida</taxon>
        <taxon>Poales</taxon>
        <taxon>Poaceae</taxon>
        <taxon>PACMAD clade</taxon>
        <taxon>Panicoideae</taxon>
        <taxon>Panicodae</taxon>
        <taxon>Paniceae</taxon>
        <taxon>Cenchrinae</taxon>
        <taxon>Setaria</taxon>
    </lineage>
</organism>
<reference evidence="2" key="1">
    <citation type="submission" date="2019-03" db="EMBL/GenBank/DDBJ databases">
        <title>WGS assembly of Setaria viridis.</title>
        <authorList>
            <person name="Huang P."/>
            <person name="Jenkins J."/>
            <person name="Grimwood J."/>
            <person name="Barry K."/>
            <person name="Healey A."/>
            <person name="Mamidi S."/>
            <person name="Sreedasyam A."/>
            <person name="Shu S."/>
            <person name="Feldman M."/>
            <person name="Wu J."/>
            <person name="Yu Y."/>
            <person name="Chen C."/>
            <person name="Johnson J."/>
            <person name="Rokhsar D."/>
            <person name="Baxter I."/>
            <person name="Schmutz J."/>
            <person name="Brutnell T."/>
            <person name="Kellogg E."/>
        </authorList>
    </citation>
    <scope>NUCLEOTIDE SEQUENCE [LARGE SCALE GENOMIC DNA]</scope>
</reference>
<protein>
    <submittedName>
        <fullName evidence="2">Uncharacterized protein</fullName>
    </submittedName>
</protein>
<feature type="compositionally biased region" description="Basic and acidic residues" evidence="1">
    <location>
        <begin position="1"/>
        <end position="24"/>
    </location>
</feature>